<dbReference type="Proteomes" id="UP001225378">
    <property type="component" value="Chromosome"/>
</dbReference>
<dbReference type="RefSeq" id="WP_349431244.1">
    <property type="nucleotide sequence ID" value="NZ_CP157743.1"/>
</dbReference>
<proteinExistence type="predicted"/>
<protein>
    <recommendedName>
        <fullName evidence="3">EAL domain-containing protein</fullName>
    </recommendedName>
</protein>
<name>A0AAU7NQX8_9GAMM</name>
<gene>
    <name evidence="1" type="ORF">Q9L42_013520</name>
</gene>
<accession>A0AAU7NQX8</accession>
<dbReference type="SUPFAM" id="SSF141868">
    <property type="entry name" value="EAL domain-like"/>
    <property type="match status" value="1"/>
</dbReference>
<evidence type="ECO:0000313" key="2">
    <source>
        <dbReference type="Proteomes" id="UP001225378"/>
    </source>
</evidence>
<dbReference type="InterPro" id="IPR035919">
    <property type="entry name" value="EAL_sf"/>
</dbReference>
<sequence>MPLQQLVEYFNDRLEWEHRTHFRPFFLKQGAVHGLFGPIRIGTHLEPVRETLDPERILGYAAGLQVTTAEIPHLQSHELELILSLPNRRAFGADSIVEFDRLARTVHMLNFLPHSHEPVFLQLEVDPRHILGVKKDHGAYFKEVIAKCGLETGNIVIALRLSPVYAQYYEALMVGLENYRKRGYRLALKLDYPALGGSAVALISTLSPDWVEVSAKGFAVIEDPNLSQKLQQAQRLAASVGARSVLSDIDDQKIDNLARDVGFEWVAGSYYQTPGSVWKDDSPRLAQVG</sequence>
<dbReference type="KEGG" id="mech:Q9L42_013520"/>
<keyword evidence="2" id="KW-1185">Reference proteome</keyword>
<dbReference type="Gene3D" id="3.20.20.450">
    <property type="entry name" value="EAL domain"/>
    <property type="match status" value="1"/>
</dbReference>
<evidence type="ECO:0008006" key="3">
    <source>
        <dbReference type="Google" id="ProtNLM"/>
    </source>
</evidence>
<organism evidence="1 2">
    <name type="scientific">Methylomarinum roseum</name>
    <dbReference type="NCBI Taxonomy" id="3067653"/>
    <lineage>
        <taxon>Bacteria</taxon>
        <taxon>Pseudomonadati</taxon>
        <taxon>Pseudomonadota</taxon>
        <taxon>Gammaproteobacteria</taxon>
        <taxon>Methylococcales</taxon>
        <taxon>Methylococcaceae</taxon>
        <taxon>Methylomarinum</taxon>
    </lineage>
</organism>
<evidence type="ECO:0000313" key="1">
    <source>
        <dbReference type="EMBL" id="XBS19381.1"/>
    </source>
</evidence>
<reference evidence="1 2" key="1">
    <citation type="journal article" date="2024" name="Microbiology">
        <title>Methylomarinum rosea sp. nov., a novel halophilic methanotrophic bacterium from the hypersaline Lake Elton.</title>
        <authorList>
            <person name="Suleimanov R.Z."/>
            <person name="Oshkin I.Y."/>
            <person name="Danilova O.V."/>
            <person name="Suzina N.E."/>
            <person name="Dedysh S.N."/>
        </authorList>
    </citation>
    <scope>NUCLEOTIDE SEQUENCE [LARGE SCALE GENOMIC DNA]</scope>
    <source>
        <strain evidence="1 2">Ch1-1</strain>
    </source>
</reference>
<dbReference type="EMBL" id="CP157743">
    <property type="protein sequence ID" value="XBS19381.1"/>
    <property type="molecule type" value="Genomic_DNA"/>
</dbReference>
<dbReference type="AlphaFoldDB" id="A0AAU7NQX8"/>